<dbReference type="SMART" id="SM00347">
    <property type="entry name" value="HTH_MARR"/>
    <property type="match status" value="1"/>
</dbReference>
<name>A0A366M088_9ACTN</name>
<comment type="caution">
    <text evidence="6">The sequence shown here is derived from an EMBL/GenBank/DDBJ whole genome shotgun (WGS) entry which is preliminary data.</text>
</comment>
<keyword evidence="2" id="KW-0238">DNA-binding</keyword>
<dbReference type="PANTHER" id="PTHR33164:SF94">
    <property type="entry name" value="TRANSCRIPTIONAL REGULATORY PROTEIN-RELATED"/>
    <property type="match status" value="1"/>
</dbReference>
<proteinExistence type="predicted"/>
<feature type="region of interest" description="Disordered" evidence="4">
    <location>
        <begin position="1"/>
        <end position="24"/>
    </location>
</feature>
<dbReference type="InterPro" id="IPR023187">
    <property type="entry name" value="Tscrpt_reg_MarR-type_CS"/>
</dbReference>
<protein>
    <submittedName>
        <fullName evidence="6">MarR family transcriptional regulator</fullName>
    </submittedName>
</protein>
<dbReference type="PROSITE" id="PS50995">
    <property type="entry name" value="HTH_MARR_2"/>
    <property type="match status" value="1"/>
</dbReference>
<dbReference type="InterPro" id="IPR000835">
    <property type="entry name" value="HTH_MarR-typ"/>
</dbReference>
<accession>A0A366M088</accession>
<dbReference type="Pfam" id="PF01047">
    <property type="entry name" value="MarR"/>
    <property type="match status" value="1"/>
</dbReference>
<dbReference type="EMBL" id="QMEY01000006">
    <property type="protein sequence ID" value="RBQ18842.1"/>
    <property type="molecule type" value="Genomic_DNA"/>
</dbReference>
<evidence type="ECO:0000256" key="3">
    <source>
        <dbReference type="ARBA" id="ARBA00023163"/>
    </source>
</evidence>
<dbReference type="Gene3D" id="1.10.10.10">
    <property type="entry name" value="Winged helix-like DNA-binding domain superfamily/Winged helix DNA-binding domain"/>
    <property type="match status" value="1"/>
</dbReference>
<dbReference type="GO" id="GO:0003677">
    <property type="term" value="F:DNA binding"/>
    <property type="evidence" value="ECO:0007669"/>
    <property type="project" value="UniProtKB-KW"/>
</dbReference>
<sequence length="170" mass="18668">MTAVPFSRIGGEAGPDAAHDAGHDAEHDSAWMVEEASLVLVEVTLDAVAHMGDLSLTALRLLLAADRHGPLNLSRLAAQLGMSPSATGRMVDRLAGSGLLTRYPATHSRREIRIEVTAEGLRVLERLRSARRRRIGLALRHLTPEGRRLLTHVLQEFTEIVSRQDDERFA</sequence>
<organism evidence="6 7">
    <name type="scientific">Spongiactinospora rosea</name>
    <dbReference type="NCBI Taxonomy" id="2248750"/>
    <lineage>
        <taxon>Bacteria</taxon>
        <taxon>Bacillati</taxon>
        <taxon>Actinomycetota</taxon>
        <taxon>Actinomycetes</taxon>
        <taxon>Streptosporangiales</taxon>
        <taxon>Streptosporangiaceae</taxon>
        <taxon>Spongiactinospora</taxon>
    </lineage>
</organism>
<dbReference type="SUPFAM" id="SSF46785">
    <property type="entry name" value="Winged helix' DNA-binding domain"/>
    <property type="match status" value="1"/>
</dbReference>
<keyword evidence="3" id="KW-0804">Transcription</keyword>
<evidence type="ECO:0000313" key="7">
    <source>
        <dbReference type="Proteomes" id="UP000253303"/>
    </source>
</evidence>
<keyword evidence="1" id="KW-0805">Transcription regulation</keyword>
<gene>
    <name evidence="6" type="ORF">DP939_16660</name>
</gene>
<dbReference type="InterPro" id="IPR036390">
    <property type="entry name" value="WH_DNA-bd_sf"/>
</dbReference>
<evidence type="ECO:0000259" key="5">
    <source>
        <dbReference type="PROSITE" id="PS50995"/>
    </source>
</evidence>
<evidence type="ECO:0000256" key="4">
    <source>
        <dbReference type="SAM" id="MobiDB-lite"/>
    </source>
</evidence>
<evidence type="ECO:0000313" key="6">
    <source>
        <dbReference type="EMBL" id="RBQ18842.1"/>
    </source>
</evidence>
<dbReference type="PANTHER" id="PTHR33164">
    <property type="entry name" value="TRANSCRIPTIONAL REGULATOR, MARR FAMILY"/>
    <property type="match status" value="1"/>
</dbReference>
<dbReference type="GO" id="GO:0003700">
    <property type="term" value="F:DNA-binding transcription factor activity"/>
    <property type="evidence" value="ECO:0007669"/>
    <property type="project" value="InterPro"/>
</dbReference>
<dbReference type="InterPro" id="IPR036388">
    <property type="entry name" value="WH-like_DNA-bd_sf"/>
</dbReference>
<reference evidence="6 7" key="1">
    <citation type="submission" date="2018-06" db="EMBL/GenBank/DDBJ databases">
        <title>Sphaerisporangium craniellae sp. nov., isolated from a marine sponge in the South China Sea.</title>
        <authorList>
            <person name="Li L."/>
        </authorList>
    </citation>
    <scope>NUCLEOTIDE SEQUENCE [LARGE SCALE GENOMIC DNA]</scope>
    <source>
        <strain evidence="6 7">LHW63015</strain>
    </source>
</reference>
<feature type="domain" description="HTH marR-type" evidence="5">
    <location>
        <begin position="26"/>
        <end position="159"/>
    </location>
</feature>
<keyword evidence="7" id="KW-1185">Reference proteome</keyword>
<dbReference type="Proteomes" id="UP000253303">
    <property type="component" value="Unassembled WGS sequence"/>
</dbReference>
<evidence type="ECO:0000256" key="1">
    <source>
        <dbReference type="ARBA" id="ARBA00023015"/>
    </source>
</evidence>
<dbReference type="GO" id="GO:0006950">
    <property type="term" value="P:response to stress"/>
    <property type="evidence" value="ECO:0007669"/>
    <property type="project" value="TreeGrafter"/>
</dbReference>
<dbReference type="PROSITE" id="PS01117">
    <property type="entry name" value="HTH_MARR_1"/>
    <property type="match status" value="1"/>
</dbReference>
<dbReference type="AlphaFoldDB" id="A0A366M088"/>
<dbReference type="InterPro" id="IPR039422">
    <property type="entry name" value="MarR/SlyA-like"/>
</dbReference>
<evidence type="ECO:0000256" key="2">
    <source>
        <dbReference type="ARBA" id="ARBA00023125"/>
    </source>
</evidence>